<keyword evidence="2" id="KW-1185">Reference proteome</keyword>
<sequence>ITLRARMSIRTRSTIKHTMIGTRGILKEVVAKVEDTMVDVEDKAVVVEEVSFHAKHVIHADILTTIGMIVLKILHAISTGRTTIAMKNA</sequence>
<comment type="caution">
    <text evidence="1">The sequence shown here is derived from an EMBL/GenBank/DDBJ whole genome shotgun (WGS) entry which is preliminary data.</text>
</comment>
<accession>A0AA38L2G0</accession>
<feature type="non-terminal residue" evidence="1">
    <location>
        <position position="1"/>
    </location>
</feature>
<protein>
    <submittedName>
        <fullName evidence="1">Uncharacterized protein</fullName>
    </submittedName>
</protein>
<evidence type="ECO:0000313" key="1">
    <source>
        <dbReference type="EMBL" id="KAH9312021.1"/>
    </source>
</evidence>
<gene>
    <name evidence="1" type="ORF">KI387_027056</name>
</gene>
<organism evidence="1 2">
    <name type="scientific">Taxus chinensis</name>
    <name type="common">Chinese yew</name>
    <name type="synonym">Taxus wallichiana var. chinensis</name>
    <dbReference type="NCBI Taxonomy" id="29808"/>
    <lineage>
        <taxon>Eukaryota</taxon>
        <taxon>Viridiplantae</taxon>
        <taxon>Streptophyta</taxon>
        <taxon>Embryophyta</taxon>
        <taxon>Tracheophyta</taxon>
        <taxon>Spermatophyta</taxon>
        <taxon>Pinopsida</taxon>
        <taxon>Pinidae</taxon>
        <taxon>Conifers II</taxon>
        <taxon>Cupressales</taxon>
        <taxon>Taxaceae</taxon>
        <taxon>Taxus</taxon>
    </lineage>
</organism>
<dbReference type="Proteomes" id="UP000824469">
    <property type="component" value="Unassembled WGS sequence"/>
</dbReference>
<dbReference type="AlphaFoldDB" id="A0AA38L2G0"/>
<evidence type="ECO:0000313" key="2">
    <source>
        <dbReference type="Proteomes" id="UP000824469"/>
    </source>
</evidence>
<proteinExistence type="predicted"/>
<dbReference type="EMBL" id="JAHRHJ020000006">
    <property type="protein sequence ID" value="KAH9312021.1"/>
    <property type="molecule type" value="Genomic_DNA"/>
</dbReference>
<reference evidence="1 2" key="1">
    <citation type="journal article" date="2021" name="Nat. Plants">
        <title>The Taxus genome provides insights into paclitaxel biosynthesis.</title>
        <authorList>
            <person name="Xiong X."/>
            <person name="Gou J."/>
            <person name="Liao Q."/>
            <person name="Li Y."/>
            <person name="Zhou Q."/>
            <person name="Bi G."/>
            <person name="Li C."/>
            <person name="Du R."/>
            <person name="Wang X."/>
            <person name="Sun T."/>
            <person name="Guo L."/>
            <person name="Liang H."/>
            <person name="Lu P."/>
            <person name="Wu Y."/>
            <person name="Zhang Z."/>
            <person name="Ro D.K."/>
            <person name="Shang Y."/>
            <person name="Huang S."/>
            <person name="Yan J."/>
        </authorList>
    </citation>
    <scope>NUCLEOTIDE SEQUENCE [LARGE SCALE GENOMIC DNA]</scope>
    <source>
        <strain evidence="1">Ta-2019</strain>
    </source>
</reference>
<name>A0AA38L2G0_TAXCH</name>